<evidence type="ECO:0000259" key="4">
    <source>
        <dbReference type="PROSITE" id="PS50927"/>
    </source>
</evidence>
<dbReference type="EMBL" id="BKCP01006071">
    <property type="protein sequence ID" value="GER41123.1"/>
    <property type="molecule type" value="Genomic_DNA"/>
</dbReference>
<dbReference type="InterPro" id="IPR051343">
    <property type="entry name" value="G-type_lectin_kinases/EP1-like"/>
</dbReference>
<dbReference type="FunFam" id="2.90.10.10:FF:000041">
    <property type="entry name" value="Uncharacterized protein"/>
    <property type="match status" value="1"/>
</dbReference>
<dbReference type="PANTHER" id="PTHR47976:SF108">
    <property type="entry name" value="G-TYPE LECTIN S-RECEPTOR-LIKE SERINE_THREONINE-PROTEIN KINASE LECRK1"/>
    <property type="match status" value="1"/>
</dbReference>
<name>A0A5A7Q774_STRAF</name>
<dbReference type="PROSITE" id="PS50927">
    <property type="entry name" value="BULB_LECTIN"/>
    <property type="match status" value="1"/>
</dbReference>
<dbReference type="SUPFAM" id="SSF51110">
    <property type="entry name" value="alpha-D-mannose-specific plant lectins"/>
    <property type="match status" value="2"/>
</dbReference>
<dbReference type="GO" id="GO:0016301">
    <property type="term" value="F:kinase activity"/>
    <property type="evidence" value="ECO:0007669"/>
    <property type="project" value="UniProtKB-KW"/>
</dbReference>
<keyword evidence="5" id="KW-0418">Kinase</keyword>
<feature type="domain" description="Bulb-type lectin" evidence="4">
    <location>
        <begin position="27"/>
        <end position="149"/>
    </location>
</feature>
<reference evidence="6" key="1">
    <citation type="journal article" date="2019" name="Curr. Biol.">
        <title>Genome Sequence of Striga asiatica Provides Insight into the Evolution of Plant Parasitism.</title>
        <authorList>
            <person name="Yoshida S."/>
            <person name="Kim S."/>
            <person name="Wafula E.K."/>
            <person name="Tanskanen J."/>
            <person name="Kim Y.M."/>
            <person name="Honaas L."/>
            <person name="Yang Z."/>
            <person name="Spallek T."/>
            <person name="Conn C.E."/>
            <person name="Ichihashi Y."/>
            <person name="Cheong K."/>
            <person name="Cui S."/>
            <person name="Der J.P."/>
            <person name="Gundlach H."/>
            <person name="Jiao Y."/>
            <person name="Hori C."/>
            <person name="Ishida J.K."/>
            <person name="Kasahara H."/>
            <person name="Kiba T."/>
            <person name="Kim M.S."/>
            <person name="Koo N."/>
            <person name="Laohavisit A."/>
            <person name="Lee Y.H."/>
            <person name="Lumba S."/>
            <person name="McCourt P."/>
            <person name="Mortimer J.C."/>
            <person name="Mutuku J.M."/>
            <person name="Nomura T."/>
            <person name="Sasaki-Sekimoto Y."/>
            <person name="Seto Y."/>
            <person name="Wang Y."/>
            <person name="Wakatake T."/>
            <person name="Sakakibara H."/>
            <person name="Demura T."/>
            <person name="Yamaguchi S."/>
            <person name="Yoneyama K."/>
            <person name="Manabe R.I."/>
            <person name="Nelson D.C."/>
            <person name="Schulman A.H."/>
            <person name="Timko M.P."/>
            <person name="dePamphilis C.W."/>
            <person name="Choi D."/>
            <person name="Shirasu K."/>
        </authorList>
    </citation>
    <scope>NUCLEOTIDE SEQUENCE [LARGE SCALE GENOMIC DNA]</scope>
    <source>
        <strain evidence="6">cv. UVA1</strain>
    </source>
</reference>
<organism evidence="5 6">
    <name type="scientific">Striga asiatica</name>
    <name type="common">Asiatic witchweed</name>
    <name type="synonym">Buchnera asiatica</name>
    <dbReference type="NCBI Taxonomy" id="4170"/>
    <lineage>
        <taxon>Eukaryota</taxon>
        <taxon>Viridiplantae</taxon>
        <taxon>Streptophyta</taxon>
        <taxon>Embryophyta</taxon>
        <taxon>Tracheophyta</taxon>
        <taxon>Spermatophyta</taxon>
        <taxon>Magnoliopsida</taxon>
        <taxon>eudicotyledons</taxon>
        <taxon>Gunneridae</taxon>
        <taxon>Pentapetalae</taxon>
        <taxon>asterids</taxon>
        <taxon>lamiids</taxon>
        <taxon>Lamiales</taxon>
        <taxon>Orobanchaceae</taxon>
        <taxon>Buchnereae</taxon>
        <taxon>Striga</taxon>
    </lineage>
</organism>
<dbReference type="Proteomes" id="UP000325081">
    <property type="component" value="Unassembled WGS sequence"/>
</dbReference>
<sequence>MDFTFWCRLLFFMLPTMKIISAYAQPQKNITVKSVIIAGDSNSSWKSSSGEFALGFQQVSPHGYLLAITFDQLSEKTIVWAANRDKLAKPGSLAQISADGGLELIGPTGEHIWASNITGPGSVARGTMLDNGNFVLERQDSFFLWQSFNEPTDTLLPGQVLDQNGSLLASLSETNSSKGRFELILQEDGNLVLYTINYPMTDAIFAYWSTQTTIGSGYQLIFDQSGYIYVTAKNGTMLYIIFSNKFPNKYFRQRMTLDHDGVLRRYVYPRFANLTRGWPMKWSVDDFQPTNICLRVGGTRGGGVCGYNSLCTLGKYGSPSCSCPEKGYSAVDPTERMGGCKQDFGDGSFGYVDVANADWPGSEYEWYGSVSEEWCRESCLADVYCVAAVVRSGGCWKMGLPLRNGRVNESIGGKSLLKVRL</sequence>
<comment type="caution">
    <text evidence="5">The sequence shown here is derived from an EMBL/GenBank/DDBJ whole genome shotgun (WGS) entry which is preliminary data.</text>
</comment>
<dbReference type="PANTHER" id="PTHR47976">
    <property type="entry name" value="G-TYPE LECTIN S-RECEPTOR-LIKE SERINE/THREONINE-PROTEIN KINASE SD2-5"/>
    <property type="match status" value="1"/>
</dbReference>
<proteinExistence type="predicted"/>
<keyword evidence="1 3" id="KW-0732">Signal</keyword>
<dbReference type="Gene3D" id="2.90.10.10">
    <property type="entry name" value="Bulb-type lectin domain"/>
    <property type="match status" value="2"/>
</dbReference>
<gene>
    <name evidence="5" type="ORF">STAS_17831</name>
</gene>
<accession>A0A5A7Q774</accession>
<evidence type="ECO:0000256" key="2">
    <source>
        <dbReference type="ARBA" id="ARBA00023180"/>
    </source>
</evidence>
<dbReference type="OrthoDB" id="1930390at2759"/>
<dbReference type="InterPro" id="IPR036426">
    <property type="entry name" value="Bulb-type_lectin_dom_sf"/>
</dbReference>
<dbReference type="AlphaFoldDB" id="A0A5A7Q774"/>
<evidence type="ECO:0000256" key="3">
    <source>
        <dbReference type="SAM" id="SignalP"/>
    </source>
</evidence>
<dbReference type="SMART" id="SM00108">
    <property type="entry name" value="B_lectin"/>
    <property type="match status" value="1"/>
</dbReference>
<protein>
    <submittedName>
        <fullName evidence="5">Serine/threonine-protein kinase</fullName>
    </submittedName>
</protein>
<feature type="chain" id="PRO_5022722857" evidence="3">
    <location>
        <begin position="25"/>
        <end position="421"/>
    </location>
</feature>
<evidence type="ECO:0000313" key="5">
    <source>
        <dbReference type="EMBL" id="GER41123.1"/>
    </source>
</evidence>
<feature type="signal peptide" evidence="3">
    <location>
        <begin position="1"/>
        <end position="24"/>
    </location>
</feature>
<keyword evidence="5" id="KW-0808">Transferase</keyword>
<keyword evidence="2" id="KW-0325">Glycoprotein</keyword>
<dbReference type="InterPro" id="IPR001480">
    <property type="entry name" value="Bulb-type_lectin_dom"/>
</dbReference>
<evidence type="ECO:0000256" key="1">
    <source>
        <dbReference type="ARBA" id="ARBA00022729"/>
    </source>
</evidence>
<dbReference type="Pfam" id="PF01453">
    <property type="entry name" value="B_lectin"/>
    <property type="match status" value="1"/>
</dbReference>
<evidence type="ECO:0000313" key="6">
    <source>
        <dbReference type="Proteomes" id="UP000325081"/>
    </source>
</evidence>
<keyword evidence="6" id="KW-1185">Reference proteome</keyword>